<comment type="caution">
    <text evidence="2">The sequence shown here is derived from an EMBL/GenBank/DDBJ whole genome shotgun (WGS) entry which is preliminary data.</text>
</comment>
<dbReference type="RefSeq" id="WP_100738777.1">
    <property type="nucleotide sequence ID" value="NZ_NPDO01000015.1"/>
</dbReference>
<evidence type="ECO:0000313" key="2">
    <source>
        <dbReference type="EMBL" id="PJZ29068.1"/>
    </source>
</evidence>
<protein>
    <recommendedName>
        <fullName evidence="4">Terminase</fullName>
    </recommendedName>
</protein>
<proteinExistence type="predicted"/>
<dbReference type="EMBL" id="NPDP01000027">
    <property type="protein sequence ID" value="PJZ29068.1"/>
    <property type="molecule type" value="Genomic_DNA"/>
</dbReference>
<evidence type="ECO:0000313" key="3">
    <source>
        <dbReference type="Proteomes" id="UP000231919"/>
    </source>
</evidence>
<name>A0ABX4N6Q4_9LEPT</name>
<dbReference type="Proteomes" id="UP000231919">
    <property type="component" value="Unassembled WGS sequence"/>
</dbReference>
<gene>
    <name evidence="2" type="ORF">CH378_14365</name>
</gene>
<accession>A0ABX4N6Q4</accession>
<evidence type="ECO:0008006" key="4">
    <source>
        <dbReference type="Google" id="ProtNLM"/>
    </source>
</evidence>
<evidence type="ECO:0000256" key="1">
    <source>
        <dbReference type="SAM" id="MobiDB-lite"/>
    </source>
</evidence>
<keyword evidence="3" id="KW-1185">Reference proteome</keyword>
<sequence>MASAKKKTRKTPSPKKTKGKEPKKKLSYNALSEEKIELVRCEYVRGAKREEICKKFKITYKALDNFVQRRGWTKSREEIVGKVREEFTTQIVTDKVAALARINRESTEYLDLLYEKLFDPETTNVEIALLLKSRNVLTRELLRSLGLPDTIRQDSSVSGESSQINIQIIAGVGEKPGTIEKMIGGNVITEENQNRE</sequence>
<organism evidence="2 3">
    <name type="scientific">Leptospira kmetyi</name>
    <dbReference type="NCBI Taxonomy" id="408139"/>
    <lineage>
        <taxon>Bacteria</taxon>
        <taxon>Pseudomonadati</taxon>
        <taxon>Spirochaetota</taxon>
        <taxon>Spirochaetia</taxon>
        <taxon>Leptospirales</taxon>
        <taxon>Leptospiraceae</taxon>
        <taxon>Leptospira</taxon>
    </lineage>
</organism>
<reference evidence="2 3" key="1">
    <citation type="submission" date="2017-07" db="EMBL/GenBank/DDBJ databases">
        <title>Leptospira spp. isolated from tropical soils.</title>
        <authorList>
            <person name="Thibeaux R."/>
            <person name="Iraola G."/>
            <person name="Ferres I."/>
            <person name="Bierque E."/>
            <person name="Girault D."/>
            <person name="Soupe-Gilbert M.-E."/>
            <person name="Picardeau M."/>
            <person name="Goarant C."/>
        </authorList>
    </citation>
    <scope>NUCLEOTIDE SEQUENCE [LARGE SCALE GENOMIC DNA]</scope>
    <source>
        <strain evidence="2 3">JW2-C-B1</strain>
    </source>
</reference>
<feature type="region of interest" description="Disordered" evidence="1">
    <location>
        <begin position="1"/>
        <end position="26"/>
    </location>
</feature>